<dbReference type="RefSeq" id="WP_229686332.1">
    <property type="nucleotide sequence ID" value="NZ_BMMK01000011.1"/>
</dbReference>
<dbReference type="EMBL" id="BMMK01000011">
    <property type="protein sequence ID" value="GGM54751.1"/>
    <property type="molecule type" value="Genomic_DNA"/>
</dbReference>
<dbReference type="PROSITE" id="PS51257">
    <property type="entry name" value="PROKAR_LIPOPROTEIN"/>
    <property type="match status" value="1"/>
</dbReference>
<reference evidence="3" key="2">
    <citation type="submission" date="2020-09" db="EMBL/GenBank/DDBJ databases">
        <authorList>
            <person name="Sun Q."/>
            <person name="Zhou Y."/>
        </authorList>
    </citation>
    <scope>NUCLEOTIDE SEQUENCE</scope>
    <source>
        <strain evidence="3">CGMCC 4.5737</strain>
    </source>
</reference>
<evidence type="ECO:0000313" key="4">
    <source>
        <dbReference type="Proteomes" id="UP000637578"/>
    </source>
</evidence>
<evidence type="ECO:0000256" key="1">
    <source>
        <dbReference type="SAM" id="MobiDB-lite"/>
    </source>
</evidence>
<evidence type="ECO:0000256" key="2">
    <source>
        <dbReference type="SAM" id="SignalP"/>
    </source>
</evidence>
<sequence>MRRLATLIGAGGLVLLATACANEPRDVGFGASPPPVTSSAPSTEPELVPRPPEGGNEVPKGQVDVSALPEDYPRLVWLQGDDRTVGVHGQEGGCGKVSAAVTEQSAEKVRLHLTEKVPANSGPCTMDLRYPSLTVSLDQPLGDRTVVVTAETVQE</sequence>
<name>A0A8J3C8H4_9PSEU</name>
<feature type="chain" id="PRO_5035289853" evidence="2">
    <location>
        <begin position="22"/>
        <end position="155"/>
    </location>
</feature>
<evidence type="ECO:0000313" key="3">
    <source>
        <dbReference type="EMBL" id="GGM54751.1"/>
    </source>
</evidence>
<dbReference type="AlphaFoldDB" id="A0A8J3C8H4"/>
<comment type="caution">
    <text evidence="3">The sequence shown here is derived from an EMBL/GenBank/DDBJ whole genome shotgun (WGS) entry which is preliminary data.</text>
</comment>
<keyword evidence="2" id="KW-0732">Signal</keyword>
<organism evidence="3 4">
    <name type="scientific">Longimycelium tulufanense</name>
    <dbReference type="NCBI Taxonomy" id="907463"/>
    <lineage>
        <taxon>Bacteria</taxon>
        <taxon>Bacillati</taxon>
        <taxon>Actinomycetota</taxon>
        <taxon>Actinomycetes</taxon>
        <taxon>Pseudonocardiales</taxon>
        <taxon>Pseudonocardiaceae</taxon>
        <taxon>Longimycelium</taxon>
    </lineage>
</organism>
<dbReference type="Proteomes" id="UP000637578">
    <property type="component" value="Unassembled WGS sequence"/>
</dbReference>
<proteinExistence type="predicted"/>
<feature type="region of interest" description="Disordered" evidence="1">
    <location>
        <begin position="28"/>
        <end position="63"/>
    </location>
</feature>
<gene>
    <name evidence="3" type="ORF">GCM10012275_27350</name>
</gene>
<feature type="compositionally biased region" description="Low complexity" evidence="1">
    <location>
        <begin position="37"/>
        <end position="46"/>
    </location>
</feature>
<feature type="signal peptide" evidence="2">
    <location>
        <begin position="1"/>
        <end position="21"/>
    </location>
</feature>
<protein>
    <submittedName>
        <fullName evidence="3">Uncharacterized protein</fullName>
    </submittedName>
</protein>
<reference evidence="3" key="1">
    <citation type="journal article" date="2014" name="Int. J. Syst. Evol. Microbiol.">
        <title>Complete genome sequence of Corynebacterium casei LMG S-19264T (=DSM 44701T), isolated from a smear-ripened cheese.</title>
        <authorList>
            <consortium name="US DOE Joint Genome Institute (JGI-PGF)"/>
            <person name="Walter F."/>
            <person name="Albersmeier A."/>
            <person name="Kalinowski J."/>
            <person name="Ruckert C."/>
        </authorList>
    </citation>
    <scope>NUCLEOTIDE SEQUENCE</scope>
    <source>
        <strain evidence="3">CGMCC 4.5737</strain>
    </source>
</reference>
<keyword evidence="4" id="KW-1185">Reference proteome</keyword>
<accession>A0A8J3C8H4</accession>